<dbReference type="Proteomes" id="UP000029121">
    <property type="component" value="Unassembled WGS sequence"/>
</dbReference>
<dbReference type="KEGG" id="crb:17875748"/>
<name>R0EWN5_9BRAS</name>
<dbReference type="GO" id="GO:0003713">
    <property type="term" value="F:transcription coactivator activity"/>
    <property type="evidence" value="ECO:0007669"/>
    <property type="project" value="TreeGrafter"/>
</dbReference>
<proteinExistence type="predicted"/>
<dbReference type="GO" id="GO:0000124">
    <property type="term" value="C:SAGA complex"/>
    <property type="evidence" value="ECO:0007669"/>
    <property type="project" value="TreeGrafter"/>
</dbReference>
<dbReference type="PANTHER" id="PTHR21277:SF29">
    <property type="entry name" value="TRANSCRIPTIONAL REGULATOR OF RNA POLII, SAGA, SUBUNIT"/>
    <property type="match status" value="1"/>
</dbReference>
<dbReference type="GO" id="GO:0006357">
    <property type="term" value="P:regulation of transcription by RNA polymerase II"/>
    <property type="evidence" value="ECO:0007669"/>
    <property type="project" value="TreeGrafter"/>
</dbReference>
<reference evidence="2" key="1">
    <citation type="journal article" date="2013" name="Nat. Genet.">
        <title>The Capsella rubella genome and the genomic consequences of rapid mating system evolution.</title>
        <authorList>
            <person name="Slotte T."/>
            <person name="Hazzouri K.M."/>
            <person name="Agren J.A."/>
            <person name="Koenig D."/>
            <person name="Maumus F."/>
            <person name="Guo Y.L."/>
            <person name="Steige K."/>
            <person name="Platts A.E."/>
            <person name="Escobar J.S."/>
            <person name="Newman L.K."/>
            <person name="Wang W."/>
            <person name="Mandakova T."/>
            <person name="Vello E."/>
            <person name="Smith L.M."/>
            <person name="Henz S.R."/>
            <person name="Steffen J."/>
            <person name="Takuno S."/>
            <person name="Brandvain Y."/>
            <person name="Coop G."/>
            <person name="Andolfatto P."/>
            <person name="Hu T.T."/>
            <person name="Blanchette M."/>
            <person name="Clark R.M."/>
            <person name="Quesneville H."/>
            <person name="Nordborg M."/>
            <person name="Gaut B.S."/>
            <person name="Lysak M.A."/>
            <person name="Jenkins J."/>
            <person name="Grimwood J."/>
            <person name="Chapman J."/>
            <person name="Prochnik S."/>
            <person name="Shu S."/>
            <person name="Rokhsar D."/>
            <person name="Schmutz J."/>
            <person name="Weigel D."/>
            <person name="Wright S.I."/>
        </authorList>
    </citation>
    <scope>NUCLEOTIDE SEQUENCE [LARGE SCALE GENOMIC DNA]</scope>
    <source>
        <strain evidence="2">cv. Monte Gargano</strain>
    </source>
</reference>
<dbReference type="STRING" id="81985.R0EWN5"/>
<sequence>IFPKSLSCFFHSKVAIEIEFITVPTQALFNCFRLWTSSSSPEGEIRGTQMPTSQHHVVRTDISELKSQIEKKIGRAKTETYLCLLSKFLSLKISKPDFDKLIVATLKRENLCLHNALLRGILKNVCLSKTPPLIKNGVAKKKQLNGVLETGLAFQSLCKDLPKSPRKGRTQRRLKDGNVVSKGKSQITEVVSSSGRQQCSMEDGEEVDQLIRSWRSQPIEAPFGSNFRDVIKKQHRIGTCYSSGELPDSVSLKKKLEDGLGLMQEGLEVSVGVSNLLNAGLDVFLKRLIKPCLEFAASRSSSQREVCSSTIGLSASSLVDFQVAMELNPSILGEDWPAKLEKIRLAKPDKLLTL</sequence>
<dbReference type="OrthoDB" id="10264870at2759"/>
<feature type="non-terminal residue" evidence="1">
    <location>
        <position position="1"/>
    </location>
</feature>
<gene>
    <name evidence="1" type="ORF">CARUB_v10026684mg</name>
</gene>
<accession>R0EWN5</accession>
<dbReference type="EMBL" id="KB870812">
    <property type="protein sequence ID" value="EOA13617.1"/>
    <property type="molecule type" value="Genomic_DNA"/>
</dbReference>
<dbReference type="AlphaFoldDB" id="R0EWN5"/>
<protein>
    <recommendedName>
        <fullName evidence="3">Transcriptional coactivator Hfi1/Transcriptional adapter 1</fullName>
    </recommendedName>
</protein>
<evidence type="ECO:0000313" key="2">
    <source>
        <dbReference type="Proteomes" id="UP000029121"/>
    </source>
</evidence>
<dbReference type="InterPro" id="IPR024738">
    <property type="entry name" value="Hfi1/Tada1"/>
</dbReference>
<organism evidence="1 2">
    <name type="scientific">Capsella rubella</name>
    <dbReference type="NCBI Taxonomy" id="81985"/>
    <lineage>
        <taxon>Eukaryota</taxon>
        <taxon>Viridiplantae</taxon>
        <taxon>Streptophyta</taxon>
        <taxon>Embryophyta</taxon>
        <taxon>Tracheophyta</taxon>
        <taxon>Spermatophyta</taxon>
        <taxon>Magnoliopsida</taxon>
        <taxon>eudicotyledons</taxon>
        <taxon>Gunneridae</taxon>
        <taxon>Pentapetalae</taxon>
        <taxon>rosids</taxon>
        <taxon>malvids</taxon>
        <taxon>Brassicales</taxon>
        <taxon>Brassicaceae</taxon>
        <taxon>Camelineae</taxon>
        <taxon>Capsella</taxon>
    </lineage>
</organism>
<dbReference type="PANTHER" id="PTHR21277">
    <property type="entry name" value="TRANSCRIPTIONAL ADAPTER 1"/>
    <property type="match status" value="1"/>
</dbReference>
<dbReference type="CDD" id="cd22933">
    <property type="entry name" value="HFD_HFI1"/>
    <property type="match status" value="1"/>
</dbReference>
<evidence type="ECO:0008006" key="3">
    <source>
        <dbReference type="Google" id="ProtNLM"/>
    </source>
</evidence>
<evidence type="ECO:0000313" key="1">
    <source>
        <dbReference type="EMBL" id="EOA13617.1"/>
    </source>
</evidence>
<dbReference type="eggNOG" id="ENOG502QRE7">
    <property type="taxonomic scope" value="Eukaryota"/>
</dbReference>
<dbReference type="Pfam" id="PF12767">
    <property type="entry name" value="SAGA-Tad1"/>
    <property type="match status" value="1"/>
</dbReference>
<keyword evidence="2" id="KW-1185">Reference proteome</keyword>